<organism evidence="1 2">
    <name type="scientific">Puccinia graminis f. sp. tritici</name>
    <dbReference type="NCBI Taxonomy" id="56615"/>
    <lineage>
        <taxon>Eukaryota</taxon>
        <taxon>Fungi</taxon>
        <taxon>Dikarya</taxon>
        <taxon>Basidiomycota</taxon>
        <taxon>Pucciniomycotina</taxon>
        <taxon>Pucciniomycetes</taxon>
        <taxon>Pucciniales</taxon>
        <taxon>Pucciniaceae</taxon>
        <taxon>Puccinia</taxon>
    </lineage>
</organism>
<name>A0A5B0MK61_PUCGR</name>
<dbReference type="Proteomes" id="UP000324748">
    <property type="component" value="Unassembled WGS sequence"/>
</dbReference>
<dbReference type="OrthoDB" id="10298638at2759"/>
<keyword evidence="2" id="KW-1185">Reference proteome</keyword>
<gene>
    <name evidence="1" type="ORF">PGT21_010917</name>
</gene>
<protein>
    <submittedName>
        <fullName evidence="1">Uncharacterized protein</fullName>
    </submittedName>
</protein>
<dbReference type="EMBL" id="VSWC01000144">
    <property type="protein sequence ID" value="KAA1077527.1"/>
    <property type="molecule type" value="Genomic_DNA"/>
</dbReference>
<evidence type="ECO:0000313" key="1">
    <source>
        <dbReference type="EMBL" id="KAA1077527.1"/>
    </source>
</evidence>
<evidence type="ECO:0000313" key="2">
    <source>
        <dbReference type="Proteomes" id="UP000324748"/>
    </source>
</evidence>
<comment type="caution">
    <text evidence="1">The sequence shown here is derived from an EMBL/GenBank/DDBJ whole genome shotgun (WGS) entry which is preliminary data.</text>
</comment>
<accession>A0A5B0MK61</accession>
<reference evidence="1 2" key="1">
    <citation type="submission" date="2019-05" db="EMBL/GenBank/DDBJ databases">
        <title>Emergence of the Ug99 lineage of the wheat stem rust pathogen through somatic hybridization.</title>
        <authorList>
            <person name="Li F."/>
            <person name="Upadhyaya N.M."/>
            <person name="Sperschneider J."/>
            <person name="Matny O."/>
            <person name="Nguyen-Phuc H."/>
            <person name="Mago R."/>
            <person name="Raley C."/>
            <person name="Miller M.E."/>
            <person name="Silverstein K.A.T."/>
            <person name="Henningsen E."/>
            <person name="Hirsch C.D."/>
            <person name="Visser B."/>
            <person name="Pretorius Z.A."/>
            <person name="Steffenson B.J."/>
            <person name="Schwessinger B."/>
            <person name="Dodds P.N."/>
            <person name="Figueroa M."/>
        </authorList>
    </citation>
    <scope>NUCLEOTIDE SEQUENCE [LARGE SCALE GENOMIC DNA]</scope>
    <source>
        <strain evidence="1">21-0</strain>
    </source>
</reference>
<dbReference type="AlphaFoldDB" id="A0A5B0MK61"/>
<sequence>MPPVVTIVLKRLQPSITTPGSSDPVSLDEPKSPARAVISKLSLLVDPENATEEESDAESIADTGVDPLKIAQTPAAIFVFGLIGIWFPEFTDGLSWFSEQLKR</sequence>
<proteinExistence type="predicted"/>